<dbReference type="Proteomes" id="UP001630127">
    <property type="component" value="Unassembled WGS sequence"/>
</dbReference>
<dbReference type="AlphaFoldDB" id="A0ABD3APD4"/>
<comment type="caution">
    <text evidence="2">The sequence shown here is derived from an EMBL/GenBank/DDBJ whole genome shotgun (WGS) entry which is preliminary data.</text>
</comment>
<keyword evidence="3" id="KW-1185">Reference proteome</keyword>
<name>A0ABD3APD4_9GENT</name>
<gene>
    <name evidence="2" type="ORF">ACH5RR_006555</name>
</gene>
<proteinExistence type="predicted"/>
<sequence length="131" mass="14499">MTCSFCHAIGHTIKKCPQKHQPEDLFAPDSGSTVSLNTNKCKKCQQPGHKKRTFPVFGTEASFAPASKSAIYGTAPGQVPNKHLKEFHIVCNSMRPTTVSEEHIKLKAFPFSLKHEAKDWLFDLPSSSITT</sequence>
<dbReference type="Gene3D" id="4.10.60.10">
    <property type="entry name" value="Zinc finger, CCHC-type"/>
    <property type="match status" value="1"/>
</dbReference>
<reference evidence="2 3" key="1">
    <citation type="submission" date="2024-11" db="EMBL/GenBank/DDBJ databases">
        <title>A near-complete genome assembly of Cinchona calisaya.</title>
        <authorList>
            <person name="Lian D.C."/>
            <person name="Zhao X.W."/>
            <person name="Wei L."/>
        </authorList>
    </citation>
    <scope>NUCLEOTIDE SEQUENCE [LARGE SCALE GENOMIC DNA]</scope>
    <source>
        <tissue evidence="2">Nenye</tissue>
    </source>
</reference>
<dbReference type="InterPro" id="IPR001878">
    <property type="entry name" value="Znf_CCHC"/>
</dbReference>
<evidence type="ECO:0000259" key="1">
    <source>
        <dbReference type="SMART" id="SM00343"/>
    </source>
</evidence>
<accession>A0ABD3APD4</accession>
<feature type="domain" description="CCHC-type" evidence="1">
    <location>
        <begin position="40"/>
        <end position="56"/>
    </location>
</feature>
<dbReference type="EMBL" id="JBJUIK010000003">
    <property type="protein sequence ID" value="KAL3533034.1"/>
    <property type="molecule type" value="Genomic_DNA"/>
</dbReference>
<feature type="domain" description="CCHC-type" evidence="1">
    <location>
        <begin position="2"/>
        <end position="18"/>
    </location>
</feature>
<organism evidence="2 3">
    <name type="scientific">Cinchona calisaya</name>
    <dbReference type="NCBI Taxonomy" id="153742"/>
    <lineage>
        <taxon>Eukaryota</taxon>
        <taxon>Viridiplantae</taxon>
        <taxon>Streptophyta</taxon>
        <taxon>Embryophyta</taxon>
        <taxon>Tracheophyta</taxon>
        <taxon>Spermatophyta</taxon>
        <taxon>Magnoliopsida</taxon>
        <taxon>eudicotyledons</taxon>
        <taxon>Gunneridae</taxon>
        <taxon>Pentapetalae</taxon>
        <taxon>asterids</taxon>
        <taxon>lamiids</taxon>
        <taxon>Gentianales</taxon>
        <taxon>Rubiaceae</taxon>
        <taxon>Cinchonoideae</taxon>
        <taxon>Cinchoneae</taxon>
        <taxon>Cinchona</taxon>
    </lineage>
</organism>
<evidence type="ECO:0000313" key="3">
    <source>
        <dbReference type="Proteomes" id="UP001630127"/>
    </source>
</evidence>
<dbReference type="SMART" id="SM00343">
    <property type="entry name" value="ZnF_C2HC"/>
    <property type="match status" value="2"/>
</dbReference>
<protein>
    <recommendedName>
        <fullName evidence="1">CCHC-type domain-containing protein</fullName>
    </recommendedName>
</protein>
<evidence type="ECO:0000313" key="2">
    <source>
        <dbReference type="EMBL" id="KAL3533034.1"/>
    </source>
</evidence>